<dbReference type="NCBIfam" id="TIGR03564">
    <property type="entry name" value="F420_MSMEG_4879"/>
    <property type="match status" value="1"/>
</dbReference>
<dbReference type="PATRIC" id="fig|246196.19.peg.5584"/>
<evidence type="ECO:0000259" key="2">
    <source>
        <dbReference type="Pfam" id="PF00296"/>
    </source>
</evidence>
<dbReference type="Proteomes" id="UP000000757">
    <property type="component" value="Chromosome"/>
</dbReference>
<dbReference type="AlphaFoldDB" id="A0R477"/>
<evidence type="ECO:0000313" key="4">
    <source>
        <dbReference type="Proteomes" id="UP000000757"/>
    </source>
</evidence>
<gene>
    <name evidence="3" type="ordered locus">MSMEG_5732</name>
</gene>
<accession>A0R477</accession>
<protein>
    <submittedName>
        <fullName evidence="3">Monooxygenase</fullName>
    </submittedName>
</protein>
<reference evidence="3 4" key="1">
    <citation type="submission" date="2006-10" db="EMBL/GenBank/DDBJ databases">
        <authorList>
            <person name="Fleischmann R.D."/>
            <person name="Dodson R.J."/>
            <person name="Haft D.H."/>
            <person name="Merkel J.S."/>
            <person name="Nelson W.C."/>
            <person name="Fraser C.M."/>
        </authorList>
    </citation>
    <scope>NUCLEOTIDE SEQUENCE [LARGE SCALE GENOMIC DNA]</scope>
    <source>
        <strain evidence="4">ATCC 700084 / mc(2)155</strain>
    </source>
</reference>
<dbReference type="PANTHER" id="PTHR43244:SF1">
    <property type="entry name" value="5,10-METHYLENETETRAHYDROMETHANOPTERIN REDUCTASE"/>
    <property type="match status" value="1"/>
</dbReference>
<dbReference type="CDD" id="cd01097">
    <property type="entry name" value="Tetrahydromethanopterin_reductase"/>
    <property type="match status" value="1"/>
</dbReference>
<evidence type="ECO:0000256" key="1">
    <source>
        <dbReference type="ARBA" id="ARBA00023002"/>
    </source>
</evidence>
<dbReference type="PaxDb" id="246196-MSMEI_5580"/>
<dbReference type="InterPro" id="IPR036661">
    <property type="entry name" value="Luciferase-like_sf"/>
</dbReference>
<dbReference type="KEGG" id="msm:MSMEG_5732"/>
<sequence>MIMPTGVMLRINPSAANAIDGLIADARRAHDIGVKQIWLAQQADIDAIAAAGLIGAAVPGLGVGTAVVPINPRHPLVISAAAQTAQAAAHGNFTLGLGLGARVIEHYAFGIDRTNTVNRLHEYLQVLRGAFERGDANFRGAEYSIELQWPVQVAGGTPIPIYVAAMGPKALRITGEYADGTLPYLAGPRTLSEFIVPTINDAAEAAGRPQPRVTAMVPVVLSDDAETARRTAAEQLAFYATIPSYQKVIAREGISDLTELAALGSPDQVREKLQSYLDAGATDVVLSPLQVEQNDLEELWAVAASL</sequence>
<dbReference type="eggNOG" id="COG2141">
    <property type="taxonomic scope" value="Bacteria"/>
</dbReference>
<dbReference type="InterPro" id="IPR019910">
    <property type="entry name" value="Lucif-like_OxRdtase_MSMEG_4879"/>
</dbReference>
<dbReference type="EMBL" id="CP000480">
    <property type="protein sequence ID" value="ABK72942.1"/>
    <property type="molecule type" value="Genomic_DNA"/>
</dbReference>
<keyword evidence="1" id="KW-0560">Oxidoreductase</keyword>
<dbReference type="Pfam" id="PF00296">
    <property type="entry name" value="Bac_luciferase"/>
    <property type="match status" value="1"/>
</dbReference>
<organism evidence="3 4">
    <name type="scientific">Mycolicibacterium smegmatis (strain ATCC 700084 / mc(2)155)</name>
    <name type="common">Mycobacterium smegmatis</name>
    <dbReference type="NCBI Taxonomy" id="246196"/>
    <lineage>
        <taxon>Bacteria</taxon>
        <taxon>Bacillati</taxon>
        <taxon>Actinomycetota</taxon>
        <taxon>Actinomycetes</taxon>
        <taxon>Mycobacteriales</taxon>
        <taxon>Mycobacteriaceae</taxon>
        <taxon>Mycolicibacterium</taxon>
    </lineage>
</organism>
<proteinExistence type="predicted"/>
<dbReference type="OrthoDB" id="7054907at2"/>
<feature type="domain" description="Luciferase-like" evidence="2">
    <location>
        <begin position="15"/>
        <end position="282"/>
    </location>
</feature>
<dbReference type="STRING" id="246196.MSMEG_5732"/>
<keyword evidence="3" id="KW-0503">Monooxygenase</keyword>
<dbReference type="PANTHER" id="PTHR43244">
    <property type="match status" value="1"/>
</dbReference>
<evidence type="ECO:0000313" key="3">
    <source>
        <dbReference type="EMBL" id="ABK72942.1"/>
    </source>
</evidence>
<dbReference type="SUPFAM" id="SSF51679">
    <property type="entry name" value="Bacterial luciferase-like"/>
    <property type="match status" value="1"/>
</dbReference>
<keyword evidence="4" id="KW-1185">Reference proteome</keyword>
<dbReference type="GO" id="GO:0016705">
    <property type="term" value="F:oxidoreductase activity, acting on paired donors, with incorporation or reduction of molecular oxygen"/>
    <property type="evidence" value="ECO:0007669"/>
    <property type="project" value="InterPro"/>
</dbReference>
<dbReference type="InterPro" id="IPR050564">
    <property type="entry name" value="F420-G6PD/mer"/>
</dbReference>
<name>A0R477_MYCS2</name>
<dbReference type="GO" id="GO:0004497">
    <property type="term" value="F:monooxygenase activity"/>
    <property type="evidence" value="ECO:0007669"/>
    <property type="project" value="UniProtKB-KW"/>
</dbReference>
<dbReference type="InterPro" id="IPR011251">
    <property type="entry name" value="Luciferase-like_dom"/>
</dbReference>
<dbReference type="Gene3D" id="3.20.20.30">
    <property type="entry name" value="Luciferase-like domain"/>
    <property type="match status" value="1"/>
</dbReference>